<feature type="compositionally biased region" description="Low complexity" evidence="1">
    <location>
        <begin position="58"/>
        <end position="68"/>
    </location>
</feature>
<reference evidence="3" key="1">
    <citation type="submission" date="2020-06" db="EMBL/GenBank/DDBJ databases">
        <title>Draft genome of Bugula neritina, a colonial animal packing powerful symbionts and potential medicines.</title>
        <authorList>
            <person name="Rayko M."/>
        </authorList>
    </citation>
    <scope>NUCLEOTIDE SEQUENCE [LARGE SCALE GENOMIC DNA]</scope>
    <source>
        <strain evidence="3">Kwan_BN1</strain>
    </source>
</reference>
<evidence type="ECO:0000256" key="2">
    <source>
        <dbReference type="SAM" id="SignalP"/>
    </source>
</evidence>
<dbReference type="Proteomes" id="UP000593567">
    <property type="component" value="Unassembled WGS sequence"/>
</dbReference>
<comment type="caution">
    <text evidence="3">The sequence shown here is derived from an EMBL/GenBank/DDBJ whole genome shotgun (WGS) entry which is preliminary data.</text>
</comment>
<protein>
    <submittedName>
        <fullName evidence="3">Uncharacterized protein</fullName>
    </submittedName>
</protein>
<proteinExistence type="predicted"/>
<name>A0A7J7KG69_BUGNE</name>
<feature type="chain" id="PRO_5029780601" evidence="2">
    <location>
        <begin position="20"/>
        <end position="68"/>
    </location>
</feature>
<dbReference type="EMBL" id="VXIV02000597">
    <property type="protein sequence ID" value="KAF6037247.1"/>
    <property type="molecule type" value="Genomic_DNA"/>
</dbReference>
<feature type="region of interest" description="Disordered" evidence="1">
    <location>
        <begin position="44"/>
        <end position="68"/>
    </location>
</feature>
<dbReference type="AlphaFoldDB" id="A0A7J7KG69"/>
<sequence length="68" mass="7331">MAAALQEVTLAAVILPVTAEIVHQTAQMDLTAQMVPTATLPAQMTHPQEEESPNFTANTTRNLTRTLT</sequence>
<organism evidence="3 4">
    <name type="scientific">Bugula neritina</name>
    <name type="common">Brown bryozoan</name>
    <name type="synonym">Sertularia neritina</name>
    <dbReference type="NCBI Taxonomy" id="10212"/>
    <lineage>
        <taxon>Eukaryota</taxon>
        <taxon>Metazoa</taxon>
        <taxon>Spiralia</taxon>
        <taxon>Lophotrochozoa</taxon>
        <taxon>Bryozoa</taxon>
        <taxon>Gymnolaemata</taxon>
        <taxon>Cheilostomatida</taxon>
        <taxon>Flustrina</taxon>
        <taxon>Buguloidea</taxon>
        <taxon>Bugulidae</taxon>
        <taxon>Bugula</taxon>
    </lineage>
</organism>
<evidence type="ECO:0000313" key="4">
    <source>
        <dbReference type="Proteomes" id="UP000593567"/>
    </source>
</evidence>
<accession>A0A7J7KG69</accession>
<evidence type="ECO:0000256" key="1">
    <source>
        <dbReference type="SAM" id="MobiDB-lite"/>
    </source>
</evidence>
<evidence type="ECO:0000313" key="3">
    <source>
        <dbReference type="EMBL" id="KAF6037247.1"/>
    </source>
</evidence>
<keyword evidence="2" id="KW-0732">Signal</keyword>
<feature type="signal peptide" evidence="2">
    <location>
        <begin position="1"/>
        <end position="19"/>
    </location>
</feature>
<gene>
    <name evidence="3" type="ORF">EB796_004437</name>
</gene>
<keyword evidence="4" id="KW-1185">Reference proteome</keyword>